<dbReference type="FunFam" id="3.40.640.10:FF:000033">
    <property type="entry name" value="Aspartate aminotransferase"/>
    <property type="match status" value="1"/>
</dbReference>
<dbReference type="EC" id="2.6.1.-" evidence="6"/>
<sequence length="389" mass="43118">MFAQSKKMEAVPFSPIRKIFAEVDKLKAEGVDIITLGIGEPDFDTPSHITEAMAAATRNGATHYTSNKGIIQLREAVCRKLKVDDGLDYDPEEIICTVGVSEGVYVSLSSFLDPGDEVLVPDPSWVSYFHVPTMNGAVPKGYPLREENDFQIDVEDLEKLVTPKTKMMVVLDPSNPVGAVQEKETLAKVAEFAVKHNLLVISDEIYEKIIYDGKKHYSIAAFPGMRERTIVLNGFAKAYAMTGWRIGYIAAPAELISVMNRMHMYVVTHTSVQAQWGAVAALEGPQEPVADMVEEFRKRRDYVCRRIGGMNKVSCRVPGGAFYVFVNIRETGMNAEEFTKHLIREAHVAVVPGTAFGSHGEGYVRLSYAVSMENLEKSMDRIEKALASL</sequence>
<reference evidence="8 9" key="1">
    <citation type="submission" date="2019-03" db="EMBL/GenBank/DDBJ databases">
        <title>Genomic Encyclopedia of Type Strains, Phase IV (KMG-IV): sequencing the most valuable type-strain genomes for metagenomic binning, comparative biology and taxonomic classification.</title>
        <authorList>
            <person name="Goeker M."/>
        </authorList>
    </citation>
    <scope>NUCLEOTIDE SEQUENCE [LARGE SCALE GENOMIC DNA]</scope>
    <source>
        <strain evidence="8 9">DSM 25964</strain>
    </source>
</reference>
<evidence type="ECO:0000256" key="5">
    <source>
        <dbReference type="ARBA" id="ARBA00022898"/>
    </source>
</evidence>
<dbReference type="AlphaFoldDB" id="A0A4V3HFD4"/>
<dbReference type="GO" id="GO:0006520">
    <property type="term" value="P:amino acid metabolic process"/>
    <property type="evidence" value="ECO:0007669"/>
    <property type="project" value="InterPro"/>
</dbReference>
<dbReference type="PANTHER" id="PTHR46383:SF3">
    <property type="entry name" value="ASPARTATE AMINOTRANSFERASE-RELATED"/>
    <property type="match status" value="1"/>
</dbReference>
<dbReference type="CDD" id="cd00609">
    <property type="entry name" value="AAT_like"/>
    <property type="match status" value="1"/>
</dbReference>
<dbReference type="InterPro" id="IPR004839">
    <property type="entry name" value="Aminotransferase_I/II_large"/>
</dbReference>
<protein>
    <recommendedName>
        <fullName evidence="6">Aminotransferase</fullName>
        <ecNumber evidence="6">2.6.1.-</ecNumber>
    </recommendedName>
</protein>
<dbReference type="Pfam" id="PF00155">
    <property type="entry name" value="Aminotran_1_2"/>
    <property type="match status" value="1"/>
</dbReference>
<evidence type="ECO:0000256" key="1">
    <source>
        <dbReference type="ARBA" id="ARBA00001933"/>
    </source>
</evidence>
<dbReference type="PANTHER" id="PTHR46383">
    <property type="entry name" value="ASPARTATE AMINOTRANSFERASE"/>
    <property type="match status" value="1"/>
</dbReference>
<name>A0A4V3HFD4_9BACT</name>
<keyword evidence="3 6" id="KW-0032">Aminotransferase</keyword>
<dbReference type="GO" id="GO:0008483">
    <property type="term" value="F:transaminase activity"/>
    <property type="evidence" value="ECO:0007669"/>
    <property type="project" value="UniProtKB-KW"/>
</dbReference>
<dbReference type="EMBL" id="SORI01000037">
    <property type="protein sequence ID" value="TDY52520.1"/>
    <property type="molecule type" value="Genomic_DNA"/>
</dbReference>
<proteinExistence type="inferred from homology"/>
<dbReference type="PROSITE" id="PS00105">
    <property type="entry name" value="AA_TRANSFER_CLASS_1"/>
    <property type="match status" value="1"/>
</dbReference>
<dbReference type="SUPFAM" id="SSF53383">
    <property type="entry name" value="PLP-dependent transferases"/>
    <property type="match status" value="1"/>
</dbReference>
<keyword evidence="5" id="KW-0663">Pyridoxal phosphate</keyword>
<dbReference type="Gene3D" id="3.40.640.10">
    <property type="entry name" value="Type I PLP-dependent aspartate aminotransferase-like (Major domain)"/>
    <property type="match status" value="1"/>
</dbReference>
<evidence type="ECO:0000259" key="7">
    <source>
        <dbReference type="Pfam" id="PF00155"/>
    </source>
</evidence>
<dbReference type="GO" id="GO:0030170">
    <property type="term" value="F:pyridoxal phosphate binding"/>
    <property type="evidence" value="ECO:0007669"/>
    <property type="project" value="InterPro"/>
</dbReference>
<comment type="cofactor">
    <cofactor evidence="1 6">
        <name>pyridoxal 5'-phosphate</name>
        <dbReference type="ChEBI" id="CHEBI:597326"/>
    </cofactor>
</comment>
<dbReference type="InterPro" id="IPR050596">
    <property type="entry name" value="AspAT/PAT-like"/>
</dbReference>
<dbReference type="Proteomes" id="UP000295066">
    <property type="component" value="Unassembled WGS sequence"/>
</dbReference>
<evidence type="ECO:0000256" key="2">
    <source>
        <dbReference type="ARBA" id="ARBA00007441"/>
    </source>
</evidence>
<feature type="domain" description="Aminotransferase class I/classII large" evidence="7">
    <location>
        <begin position="32"/>
        <end position="382"/>
    </location>
</feature>
<keyword evidence="4 6" id="KW-0808">Transferase</keyword>
<dbReference type="InterPro" id="IPR015422">
    <property type="entry name" value="PyrdxlP-dep_Trfase_small"/>
</dbReference>
<evidence type="ECO:0000313" key="9">
    <source>
        <dbReference type="Proteomes" id="UP000295066"/>
    </source>
</evidence>
<dbReference type="InterPro" id="IPR015424">
    <property type="entry name" value="PyrdxlP-dep_Trfase"/>
</dbReference>
<dbReference type="InterPro" id="IPR004838">
    <property type="entry name" value="NHTrfase_class1_PyrdxlP-BS"/>
</dbReference>
<evidence type="ECO:0000256" key="3">
    <source>
        <dbReference type="ARBA" id="ARBA00022576"/>
    </source>
</evidence>
<comment type="caution">
    <text evidence="8">The sequence shown here is derived from an EMBL/GenBank/DDBJ whole genome shotgun (WGS) entry which is preliminary data.</text>
</comment>
<organism evidence="8 9">
    <name type="scientific">Aminivibrio pyruvatiphilus</name>
    <dbReference type="NCBI Taxonomy" id="1005740"/>
    <lineage>
        <taxon>Bacteria</taxon>
        <taxon>Thermotogati</taxon>
        <taxon>Synergistota</taxon>
        <taxon>Synergistia</taxon>
        <taxon>Synergistales</taxon>
        <taxon>Aminobacteriaceae</taxon>
        <taxon>Aminivibrio</taxon>
    </lineage>
</organism>
<evidence type="ECO:0000256" key="4">
    <source>
        <dbReference type="ARBA" id="ARBA00022679"/>
    </source>
</evidence>
<dbReference type="RefSeq" id="WP_133959243.1">
    <property type="nucleotide sequence ID" value="NZ_SORI01000037.1"/>
</dbReference>
<accession>A0A4V3HFD4</accession>
<dbReference type="OrthoDB" id="9802328at2"/>
<evidence type="ECO:0000313" key="8">
    <source>
        <dbReference type="EMBL" id="TDY52520.1"/>
    </source>
</evidence>
<keyword evidence="9" id="KW-1185">Reference proteome</keyword>
<gene>
    <name evidence="8" type="ORF">C8D99_13710</name>
</gene>
<comment type="similarity">
    <text evidence="2 6">Belongs to the class-I pyridoxal-phosphate-dependent aminotransferase family.</text>
</comment>
<dbReference type="InterPro" id="IPR015421">
    <property type="entry name" value="PyrdxlP-dep_Trfase_major"/>
</dbReference>
<evidence type="ECO:0000256" key="6">
    <source>
        <dbReference type="RuleBase" id="RU000481"/>
    </source>
</evidence>
<dbReference type="Gene3D" id="3.90.1150.10">
    <property type="entry name" value="Aspartate Aminotransferase, domain 1"/>
    <property type="match status" value="1"/>
</dbReference>